<protein>
    <recommendedName>
        <fullName evidence="2">Integral membrane protein CcmA involved in cell shape determination</fullName>
    </recommendedName>
</protein>
<proteinExistence type="predicted"/>
<dbReference type="PANTHER" id="PTHR35024">
    <property type="entry name" value="HYPOTHETICAL CYTOSOLIC PROTEIN"/>
    <property type="match status" value="1"/>
</dbReference>
<dbReference type="Pfam" id="PF04519">
    <property type="entry name" value="Bactofilin"/>
    <property type="match status" value="1"/>
</dbReference>
<gene>
    <name evidence="1" type="ORF">MNBD_GAMMA12-2438</name>
</gene>
<accession>A0A3B0YKX5</accession>
<dbReference type="AlphaFoldDB" id="A0A3B0YKX5"/>
<organism evidence="1">
    <name type="scientific">hydrothermal vent metagenome</name>
    <dbReference type="NCBI Taxonomy" id="652676"/>
    <lineage>
        <taxon>unclassified sequences</taxon>
        <taxon>metagenomes</taxon>
        <taxon>ecological metagenomes</taxon>
    </lineage>
</organism>
<evidence type="ECO:0008006" key="2">
    <source>
        <dbReference type="Google" id="ProtNLM"/>
    </source>
</evidence>
<dbReference type="InterPro" id="IPR007607">
    <property type="entry name" value="BacA/B"/>
</dbReference>
<name>A0A3B0YKX5_9ZZZZ</name>
<dbReference type="EMBL" id="UOFL01000072">
    <property type="protein sequence ID" value="VAW74889.1"/>
    <property type="molecule type" value="Genomic_DNA"/>
</dbReference>
<reference evidence="1" key="1">
    <citation type="submission" date="2018-06" db="EMBL/GenBank/DDBJ databases">
        <authorList>
            <person name="Zhirakovskaya E."/>
        </authorList>
    </citation>
    <scope>NUCLEOTIDE SEQUENCE</scope>
</reference>
<evidence type="ECO:0000313" key="1">
    <source>
        <dbReference type="EMBL" id="VAW74889.1"/>
    </source>
</evidence>
<dbReference type="PANTHER" id="PTHR35024:SF4">
    <property type="entry name" value="POLYMER-FORMING CYTOSKELETAL PROTEIN"/>
    <property type="match status" value="1"/>
</dbReference>
<sequence length="142" mass="15183">MSTQTKDDENKRRVSDLQPNFSTVLGAASQFKGKISGEGDYVIYGSVDGESDIRGTLILQSTGYWRGQILATNLIVSGTVDGDIIARNRIELTSTAKVSGNIIGAIVAIADNAEFTGEVHITKNDGLTIFNERRSEGVASES</sequence>